<feature type="compositionally biased region" description="Low complexity" evidence="1">
    <location>
        <begin position="87"/>
        <end position="159"/>
    </location>
</feature>
<feature type="region of interest" description="Disordered" evidence="1">
    <location>
        <begin position="86"/>
        <end position="176"/>
    </location>
</feature>
<name>A0A7R9M700_9ACAR</name>
<accession>A0A7R9M700</accession>
<evidence type="ECO:0000313" key="4">
    <source>
        <dbReference type="EMBL" id="CAD7654760.1"/>
    </source>
</evidence>
<dbReference type="EMBL" id="CAJPVJ010008465">
    <property type="protein sequence ID" value="CAG2171947.1"/>
    <property type="molecule type" value="Genomic_DNA"/>
</dbReference>
<evidence type="ECO:0000313" key="5">
    <source>
        <dbReference type="Proteomes" id="UP000728032"/>
    </source>
</evidence>
<evidence type="ECO:0000256" key="3">
    <source>
        <dbReference type="SAM" id="SignalP"/>
    </source>
</evidence>
<reference evidence="4" key="1">
    <citation type="submission" date="2020-11" db="EMBL/GenBank/DDBJ databases">
        <authorList>
            <person name="Tran Van P."/>
        </authorList>
    </citation>
    <scope>NUCLEOTIDE SEQUENCE</scope>
</reference>
<keyword evidence="2" id="KW-1133">Transmembrane helix</keyword>
<dbReference type="AlphaFoldDB" id="A0A7R9M700"/>
<feature type="transmembrane region" description="Helical" evidence="2">
    <location>
        <begin position="178"/>
        <end position="200"/>
    </location>
</feature>
<keyword evidence="2" id="KW-0472">Membrane</keyword>
<evidence type="ECO:0000256" key="2">
    <source>
        <dbReference type="SAM" id="Phobius"/>
    </source>
</evidence>
<keyword evidence="5" id="KW-1185">Reference proteome</keyword>
<evidence type="ECO:0000256" key="1">
    <source>
        <dbReference type="SAM" id="MobiDB-lite"/>
    </source>
</evidence>
<dbReference type="EMBL" id="OC923290">
    <property type="protein sequence ID" value="CAD7654760.1"/>
    <property type="molecule type" value="Genomic_DNA"/>
</dbReference>
<keyword evidence="2" id="KW-0812">Transmembrane</keyword>
<dbReference type="Proteomes" id="UP000728032">
    <property type="component" value="Unassembled WGS sequence"/>
</dbReference>
<protein>
    <submittedName>
        <fullName evidence="4">Uncharacterized protein</fullName>
    </submittedName>
</protein>
<gene>
    <name evidence="4" type="ORF">ONB1V03_LOCUS11405</name>
</gene>
<sequence>MQIIHIIAIIAGLIVLTSCADDQCSTFKDCKGCIEMKTCSFWYCGSKDKPENGTACKSDHDKTPEDPCPQPFKWLKIQHKGICPQVPTTTTTTSTTTPSTTTKGTITTTNGTITTSTTKVPDTTTSSTKSPDTTTANGTTTSQTPDTPSTLPTTPIPTSNKPQPQPQPVPHTDSDKKLTGWAITGIVLSSVAVVVILIVVAHKKVMKIYRARNPYRTLDE</sequence>
<proteinExistence type="predicted"/>
<feature type="signal peptide" evidence="3">
    <location>
        <begin position="1"/>
        <end position="19"/>
    </location>
</feature>
<keyword evidence="3" id="KW-0732">Signal</keyword>
<feature type="chain" id="PRO_5036211398" evidence="3">
    <location>
        <begin position="20"/>
        <end position="220"/>
    </location>
</feature>
<organism evidence="4">
    <name type="scientific">Oppiella nova</name>
    <dbReference type="NCBI Taxonomy" id="334625"/>
    <lineage>
        <taxon>Eukaryota</taxon>
        <taxon>Metazoa</taxon>
        <taxon>Ecdysozoa</taxon>
        <taxon>Arthropoda</taxon>
        <taxon>Chelicerata</taxon>
        <taxon>Arachnida</taxon>
        <taxon>Acari</taxon>
        <taxon>Acariformes</taxon>
        <taxon>Sarcoptiformes</taxon>
        <taxon>Oribatida</taxon>
        <taxon>Brachypylina</taxon>
        <taxon>Oppioidea</taxon>
        <taxon>Oppiidae</taxon>
        <taxon>Oppiella</taxon>
    </lineage>
</organism>